<evidence type="ECO:0000313" key="1">
    <source>
        <dbReference type="EMBL" id="RGS43068.1"/>
    </source>
</evidence>
<accession>A0A3R5YUD2</accession>
<dbReference type="PANTHER" id="PTHR43481:SF4">
    <property type="entry name" value="GLYCEROL-1-PHOSPHATE PHOSPHOHYDROLASE 1-RELATED"/>
    <property type="match status" value="1"/>
</dbReference>
<dbReference type="OrthoDB" id="9797743at2"/>
<gene>
    <name evidence="1" type="ORF">DWX94_06195</name>
</gene>
<dbReference type="PRINTS" id="PR00413">
    <property type="entry name" value="HADHALOGNASE"/>
</dbReference>
<dbReference type="Gene3D" id="1.10.150.240">
    <property type="entry name" value="Putative phosphatase, domain 2"/>
    <property type="match status" value="1"/>
</dbReference>
<dbReference type="Proteomes" id="UP000283295">
    <property type="component" value="Unassembled WGS sequence"/>
</dbReference>
<dbReference type="SFLD" id="SFLDG01129">
    <property type="entry name" value="C1.5:_HAD__Beta-PGM__Phosphata"/>
    <property type="match status" value="1"/>
</dbReference>
<dbReference type="Pfam" id="PF00702">
    <property type="entry name" value="Hydrolase"/>
    <property type="match status" value="1"/>
</dbReference>
<protein>
    <submittedName>
        <fullName evidence="1">HAD family phosphatase</fullName>
    </submittedName>
</protein>
<dbReference type="SUPFAM" id="SSF56784">
    <property type="entry name" value="HAD-like"/>
    <property type="match status" value="1"/>
</dbReference>
<dbReference type="InterPro" id="IPR051806">
    <property type="entry name" value="HAD-like_SPP"/>
</dbReference>
<dbReference type="NCBIfam" id="TIGR01549">
    <property type="entry name" value="HAD-SF-IA-v1"/>
    <property type="match status" value="1"/>
</dbReference>
<dbReference type="SFLD" id="SFLDG01135">
    <property type="entry name" value="C1.5.6:_HAD__Beta-PGM__Phospha"/>
    <property type="match status" value="1"/>
</dbReference>
<proteinExistence type="predicted"/>
<dbReference type="InterPro" id="IPR036412">
    <property type="entry name" value="HAD-like_sf"/>
</dbReference>
<dbReference type="InterPro" id="IPR006439">
    <property type="entry name" value="HAD-SF_hydro_IA"/>
</dbReference>
<dbReference type="GO" id="GO:0050308">
    <property type="term" value="F:sugar-phosphatase activity"/>
    <property type="evidence" value="ECO:0007669"/>
    <property type="project" value="TreeGrafter"/>
</dbReference>
<comment type="caution">
    <text evidence="1">The sequence shown here is derived from an EMBL/GenBank/DDBJ whole genome shotgun (WGS) entry which is preliminary data.</text>
</comment>
<dbReference type="Gene3D" id="3.40.50.1000">
    <property type="entry name" value="HAD superfamily/HAD-like"/>
    <property type="match status" value="1"/>
</dbReference>
<name>A0A3R5YUD2_9FIRM</name>
<sequence length="221" mass="24940">MYKAVVFDMDGVLVDTERIYRLCWKKNGVNIGISEDDMERVCDRVAGGNKTTNARVFKDIMGEDFEYLPFRQRTMDLFDEYVAEHGIDIKDHVAETLGFLKDRDVRIALATSTGRERAMQRLSDVGILDFFDEMVCGDEIVKGKPDPDIYIRACEKLGVSPAEAVAVEDSVNGVISADTAGLYTVMVVDLIKPNDITEQHADQTFYDIKDICICFKKDIKD</sequence>
<dbReference type="NCBIfam" id="TIGR01509">
    <property type="entry name" value="HAD-SF-IA-v3"/>
    <property type="match status" value="1"/>
</dbReference>
<dbReference type="SFLD" id="SFLDS00003">
    <property type="entry name" value="Haloacid_Dehalogenase"/>
    <property type="match status" value="1"/>
</dbReference>
<dbReference type="AlphaFoldDB" id="A0A3R5YUD2"/>
<organism evidence="1 2">
    <name type="scientific">Coprococcus eutactus</name>
    <dbReference type="NCBI Taxonomy" id="33043"/>
    <lineage>
        <taxon>Bacteria</taxon>
        <taxon>Bacillati</taxon>
        <taxon>Bacillota</taxon>
        <taxon>Clostridia</taxon>
        <taxon>Lachnospirales</taxon>
        <taxon>Lachnospiraceae</taxon>
        <taxon>Coprococcus</taxon>
    </lineage>
</organism>
<reference evidence="1 2" key="1">
    <citation type="submission" date="2018-08" db="EMBL/GenBank/DDBJ databases">
        <title>A genome reference for cultivated species of the human gut microbiota.</title>
        <authorList>
            <person name="Zou Y."/>
            <person name="Xue W."/>
            <person name="Luo G."/>
        </authorList>
    </citation>
    <scope>NUCLEOTIDE SEQUENCE [LARGE SCALE GENOMIC DNA]</scope>
    <source>
        <strain evidence="1 2">AF22-21</strain>
    </source>
</reference>
<dbReference type="InterPro" id="IPR023198">
    <property type="entry name" value="PGP-like_dom2"/>
</dbReference>
<dbReference type="EMBL" id="QRVK01000011">
    <property type="protein sequence ID" value="RGS43068.1"/>
    <property type="molecule type" value="Genomic_DNA"/>
</dbReference>
<dbReference type="InterPro" id="IPR023214">
    <property type="entry name" value="HAD_sf"/>
</dbReference>
<evidence type="ECO:0000313" key="2">
    <source>
        <dbReference type="Proteomes" id="UP000283295"/>
    </source>
</evidence>
<dbReference type="PANTHER" id="PTHR43481">
    <property type="entry name" value="FRUCTOSE-1-PHOSPHATE PHOSPHATASE"/>
    <property type="match status" value="1"/>
</dbReference>